<evidence type="ECO:0000256" key="11">
    <source>
        <dbReference type="PROSITE-ProRule" id="PRU00134"/>
    </source>
</evidence>
<dbReference type="GO" id="GO:0071456">
    <property type="term" value="P:cellular response to hypoxia"/>
    <property type="evidence" value="ECO:0007669"/>
    <property type="project" value="TreeGrafter"/>
</dbReference>
<name>A0A9N9MIB2_9CUCU</name>
<gene>
    <name evidence="14" type="ORF">CEUTPL_LOCUS5466</name>
</gene>
<dbReference type="PANTHER" id="PTHR12907:SF26">
    <property type="entry name" value="HIF PROLYL HYDROXYLASE, ISOFORM C"/>
    <property type="match status" value="1"/>
</dbReference>
<dbReference type="Proteomes" id="UP001152799">
    <property type="component" value="Chromosome 2"/>
</dbReference>
<dbReference type="PROSITE" id="PS01360">
    <property type="entry name" value="ZF_MYND_1"/>
    <property type="match status" value="1"/>
</dbReference>
<dbReference type="GO" id="GO:0160082">
    <property type="term" value="F:hypoxia-inducible factor-proline dioxygenase activity"/>
    <property type="evidence" value="ECO:0007669"/>
    <property type="project" value="UniProtKB-EC"/>
</dbReference>
<reference evidence="14" key="1">
    <citation type="submission" date="2022-01" db="EMBL/GenBank/DDBJ databases">
        <authorList>
            <person name="King R."/>
        </authorList>
    </citation>
    <scope>NUCLEOTIDE SEQUENCE</scope>
</reference>
<evidence type="ECO:0000256" key="6">
    <source>
        <dbReference type="ARBA" id="ARBA00022964"/>
    </source>
</evidence>
<dbReference type="InterPro" id="IPR044862">
    <property type="entry name" value="Pro_4_hyd_alph_FE2OG_OXY"/>
</dbReference>
<keyword evidence="15" id="KW-1185">Reference proteome</keyword>
<evidence type="ECO:0000259" key="12">
    <source>
        <dbReference type="PROSITE" id="PS50865"/>
    </source>
</evidence>
<evidence type="ECO:0000313" key="14">
    <source>
        <dbReference type="EMBL" id="CAG9764841.1"/>
    </source>
</evidence>
<keyword evidence="8" id="KW-0408">Iron</keyword>
<evidence type="ECO:0000256" key="7">
    <source>
        <dbReference type="ARBA" id="ARBA00023002"/>
    </source>
</evidence>
<comment type="catalytic activity">
    <reaction evidence="10">
        <text>L-prolyl-[hypoxia-inducible factor alpha subunit] + 2-oxoglutarate + O2 = trans-4-hydroxy-L-prolyl-[hypoxia-inducible factor alpha subunit] + succinate + CO2</text>
        <dbReference type="Rhea" id="RHEA:48400"/>
        <dbReference type="Rhea" id="RHEA-COMP:12093"/>
        <dbReference type="Rhea" id="RHEA-COMP:12094"/>
        <dbReference type="ChEBI" id="CHEBI:15379"/>
        <dbReference type="ChEBI" id="CHEBI:16526"/>
        <dbReference type="ChEBI" id="CHEBI:16810"/>
        <dbReference type="ChEBI" id="CHEBI:30031"/>
        <dbReference type="ChEBI" id="CHEBI:50342"/>
        <dbReference type="ChEBI" id="CHEBI:61965"/>
        <dbReference type="EC" id="1.14.11.29"/>
    </reaction>
</comment>
<dbReference type="Pfam" id="PF13640">
    <property type="entry name" value="2OG-FeII_Oxy_3"/>
    <property type="match status" value="1"/>
</dbReference>
<dbReference type="InterPro" id="IPR051559">
    <property type="entry name" value="HIF_prolyl_hydroxylases"/>
</dbReference>
<dbReference type="Gene3D" id="6.10.140.2220">
    <property type="match status" value="1"/>
</dbReference>
<evidence type="ECO:0000256" key="10">
    <source>
        <dbReference type="ARBA" id="ARBA00049134"/>
    </source>
</evidence>
<dbReference type="EC" id="1.14.11.29" evidence="9"/>
<sequence>MWKMNSECDIQPAACIVCNSTEHLLRCARCKLVFYCSKEHQKKDWRKHKATCQQNSASASVSLSNSASTSVNQHRIKLDLRKNSLPIEGSSESEILSAACESLGETFGRALNNNIDDKTATERSLKCAKSVMPIAGENIVQPKVKGLKYFPEVALAGAAPFQHNMDDDVIEDMCKNIIQDLSDYGLCVLDNFLGHEEGKTVFAEVLNIKDTGALRDGQLVSTKGKAKEDLKTIRSDKICWVHGKEPECLHIGHLIGRVDTLITRANKMANNGKLGQYNINGRTKAMVACYPGSGAHYVKHVDNPNRDGRCITAIYYLNLNWNVHTCGGLLRIFPEGWREDRVADIEPIFDRLLFFWSDRRNPHEVQPAFDTRYAITLWYFDAAEREEAVRRYDKERLMEKSSSSST</sequence>
<keyword evidence="6" id="KW-0223">Dioxygenase</keyword>
<dbReference type="InterPro" id="IPR005123">
    <property type="entry name" value="Oxoglu/Fe-dep_dioxygenase_dom"/>
</dbReference>
<comment type="cofactor">
    <cofactor evidence="1">
        <name>L-ascorbate</name>
        <dbReference type="ChEBI" id="CHEBI:38290"/>
    </cofactor>
</comment>
<evidence type="ECO:0000256" key="2">
    <source>
        <dbReference type="ARBA" id="ARBA00022723"/>
    </source>
</evidence>
<organism evidence="14 15">
    <name type="scientific">Ceutorhynchus assimilis</name>
    <name type="common">cabbage seed weevil</name>
    <dbReference type="NCBI Taxonomy" id="467358"/>
    <lineage>
        <taxon>Eukaryota</taxon>
        <taxon>Metazoa</taxon>
        <taxon>Ecdysozoa</taxon>
        <taxon>Arthropoda</taxon>
        <taxon>Hexapoda</taxon>
        <taxon>Insecta</taxon>
        <taxon>Pterygota</taxon>
        <taxon>Neoptera</taxon>
        <taxon>Endopterygota</taxon>
        <taxon>Coleoptera</taxon>
        <taxon>Polyphaga</taxon>
        <taxon>Cucujiformia</taxon>
        <taxon>Curculionidae</taxon>
        <taxon>Ceutorhynchinae</taxon>
        <taxon>Ceutorhynchus</taxon>
    </lineage>
</organism>
<evidence type="ECO:0000256" key="4">
    <source>
        <dbReference type="ARBA" id="ARBA00022833"/>
    </source>
</evidence>
<dbReference type="OrthoDB" id="76265at2759"/>
<keyword evidence="4" id="KW-0862">Zinc</keyword>
<dbReference type="InterPro" id="IPR006620">
    <property type="entry name" value="Pro_4_hyd_alph"/>
</dbReference>
<dbReference type="GO" id="GO:0008198">
    <property type="term" value="F:ferrous iron binding"/>
    <property type="evidence" value="ECO:0007669"/>
    <property type="project" value="TreeGrafter"/>
</dbReference>
<dbReference type="EMBL" id="OU892278">
    <property type="protein sequence ID" value="CAG9764841.1"/>
    <property type="molecule type" value="Genomic_DNA"/>
</dbReference>
<dbReference type="AlphaFoldDB" id="A0A9N9MIB2"/>
<dbReference type="GO" id="GO:0031418">
    <property type="term" value="F:L-ascorbic acid binding"/>
    <property type="evidence" value="ECO:0007669"/>
    <property type="project" value="UniProtKB-KW"/>
</dbReference>
<dbReference type="PANTHER" id="PTHR12907">
    <property type="entry name" value="EGL NINE HOMOLOG-RELATED"/>
    <property type="match status" value="1"/>
</dbReference>
<keyword evidence="3 11" id="KW-0863">Zinc-finger</keyword>
<dbReference type="GO" id="GO:0008270">
    <property type="term" value="F:zinc ion binding"/>
    <property type="evidence" value="ECO:0007669"/>
    <property type="project" value="UniProtKB-KW"/>
</dbReference>
<evidence type="ECO:0000256" key="3">
    <source>
        <dbReference type="ARBA" id="ARBA00022771"/>
    </source>
</evidence>
<dbReference type="SUPFAM" id="SSF144232">
    <property type="entry name" value="HIT/MYND zinc finger-like"/>
    <property type="match status" value="1"/>
</dbReference>
<dbReference type="PROSITE" id="PS51471">
    <property type="entry name" value="FE2OG_OXY"/>
    <property type="match status" value="1"/>
</dbReference>
<evidence type="ECO:0000256" key="9">
    <source>
        <dbReference type="ARBA" id="ARBA00039004"/>
    </source>
</evidence>
<evidence type="ECO:0000256" key="1">
    <source>
        <dbReference type="ARBA" id="ARBA00001961"/>
    </source>
</evidence>
<accession>A0A9N9MIB2</accession>
<protein>
    <recommendedName>
        <fullName evidence="9">hypoxia-inducible factor-proline dioxygenase</fullName>
        <ecNumber evidence="9">1.14.11.29</ecNumber>
    </recommendedName>
</protein>
<dbReference type="Pfam" id="PF01753">
    <property type="entry name" value="zf-MYND"/>
    <property type="match status" value="1"/>
</dbReference>
<keyword evidence="7" id="KW-0560">Oxidoreductase</keyword>
<keyword evidence="2" id="KW-0479">Metal-binding</keyword>
<dbReference type="Gene3D" id="2.60.120.620">
    <property type="entry name" value="q2cbj1_9rhob like domain"/>
    <property type="match status" value="1"/>
</dbReference>
<keyword evidence="5" id="KW-0847">Vitamin C</keyword>
<feature type="domain" description="MYND-type" evidence="12">
    <location>
        <begin position="15"/>
        <end position="52"/>
    </location>
</feature>
<evidence type="ECO:0000259" key="13">
    <source>
        <dbReference type="PROSITE" id="PS51471"/>
    </source>
</evidence>
<dbReference type="InterPro" id="IPR002893">
    <property type="entry name" value="Znf_MYND"/>
</dbReference>
<feature type="domain" description="Fe2OG dioxygenase" evidence="13">
    <location>
        <begin position="281"/>
        <end position="381"/>
    </location>
</feature>
<proteinExistence type="predicted"/>
<dbReference type="SMART" id="SM00702">
    <property type="entry name" value="P4Hc"/>
    <property type="match status" value="1"/>
</dbReference>
<dbReference type="PROSITE" id="PS50865">
    <property type="entry name" value="ZF_MYND_2"/>
    <property type="match status" value="1"/>
</dbReference>
<evidence type="ECO:0000256" key="8">
    <source>
        <dbReference type="ARBA" id="ARBA00023004"/>
    </source>
</evidence>
<evidence type="ECO:0000313" key="15">
    <source>
        <dbReference type="Proteomes" id="UP001152799"/>
    </source>
</evidence>
<evidence type="ECO:0000256" key="5">
    <source>
        <dbReference type="ARBA" id="ARBA00022896"/>
    </source>
</evidence>